<dbReference type="Gene3D" id="3.40.50.10440">
    <property type="entry name" value="Dihydroxyacetone kinase, domain 1"/>
    <property type="match status" value="1"/>
</dbReference>
<dbReference type="PROSITE" id="PS51482">
    <property type="entry name" value="DEGV"/>
    <property type="match status" value="1"/>
</dbReference>
<dbReference type="PANTHER" id="PTHR33434:SF3">
    <property type="entry name" value="DEGV DOMAIN-CONTAINING PROTEIN YITS"/>
    <property type="match status" value="1"/>
</dbReference>
<proteinExistence type="predicted"/>
<comment type="function">
    <text evidence="1">May bind long-chain fatty acids, such as palmitate, and may play a role in lipid transport or fatty acid metabolism.</text>
</comment>
<name>A0A2T0BI71_9CLOT</name>
<comment type="caution">
    <text evidence="3">The sequence shown here is derived from an EMBL/GenBank/DDBJ whole genome shotgun (WGS) entry which is preliminary data.</text>
</comment>
<dbReference type="EMBL" id="PVXQ01000006">
    <property type="protein sequence ID" value="PRR83585.1"/>
    <property type="molecule type" value="Genomic_DNA"/>
</dbReference>
<evidence type="ECO:0000313" key="3">
    <source>
        <dbReference type="EMBL" id="PRR83585.1"/>
    </source>
</evidence>
<dbReference type="Gene3D" id="2.20.28.50">
    <property type="entry name" value="degv family protein"/>
    <property type="match status" value="1"/>
</dbReference>
<keyword evidence="4" id="KW-1185">Reference proteome</keyword>
<dbReference type="SUPFAM" id="SSF82549">
    <property type="entry name" value="DAK1/DegV-like"/>
    <property type="match status" value="1"/>
</dbReference>
<dbReference type="OrthoDB" id="9780660at2"/>
<evidence type="ECO:0000256" key="1">
    <source>
        <dbReference type="ARBA" id="ARBA00003238"/>
    </source>
</evidence>
<dbReference type="NCBIfam" id="TIGR00762">
    <property type="entry name" value="DegV"/>
    <property type="match status" value="1"/>
</dbReference>
<dbReference type="PANTHER" id="PTHR33434">
    <property type="entry name" value="DEGV DOMAIN-CONTAINING PROTEIN DR_1986-RELATED"/>
    <property type="match status" value="1"/>
</dbReference>
<accession>A0A2T0BI71</accession>
<reference evidence="3 4" key="1">
    <citation type="submission" date="2018-03" db="EMBL/GenBank/DDBJ databases">
        <title>Genome sequence of Clostridium vincentii DSM 10228.</title>
        <authorList>
            <person name="Poehlein A."/>
            <person name="Daniel R."/>
        </authorList>
    </citation>
    <scope>NUCLEOTIDE SEQUENCE [LARGE SCALE GENOMIC DNA]</scope>
    <source>
        <strain evidence="3 4">DSM 10228</strain>
    </source>
</reference>
<gene>
    <name evidence="3" type="ORF">CLVI_08350</name>
</gene>
<dbReference type="Pfam" id="PF02645">
    <property type="entry name" value="DegV"/>
    <property type="match status" value="1"/>
</dbReference>
<dbReference type="InterPro" id="IPR043168">
    <property type="entry name" value="DegV_C"/>
</dbReference>
<dbReference type="Proteomes" id="UP000239471">
    <property type="component" value="Unassembled WGS sequence"/>
</dbReference>
<keyword evidence="2" id="KW-0446">Lipid-binding</keyword>
<dbReference type="InterPro" id="IPR003797">
    <property type="entry name" value="DegV"/>
</dbReference>
<protein>
    <submittedName>
        <fullName evidence="3">DegV domain-containing protein</fullName>
    </submittedName>
</protein>
<organism evidence="3 4">
    <name type="scientific">Clostridium vincentii</name>
    <dbReference type="NCBI Taxonomy" id="52704"/>
    <lineage>
        <taxon>Bacteria</taxon>
        <taxon>Bacillati</taxon>
        <taxon>Bacillota</taxon>
        <taxon>Clostridia</taxon>
        <taxon>Eubacteriales</taxon>
        <taxon>Clostridiaceae</taxon>
        <taxon>Clostridium</taxon>
    </lineage>
</organism>
<dbReference type="GO" id="GO:0008289">
    <property type="term" value="F:lipid binding"/>
    <property type="evidence" value="ECO:0007669"/>
    <property type="project" value="UniProtKB-KW"/>
</dbReference>
<dbReference type="RefSeq" id="WP_106058865.1">
    <property type="nucleotide sequence ID" value="NZ_PVXQ01000006.1"/>
</dbReference>
<dbReference type="AlphaFoldDB" id="A0A2T0BI71"/>
<evidence type="ECO:0000313" key="4">
    <source>
        <dbReference type="Proteomes" id="UP000239471"/>
    </source>
</evidence>
<dbReference type="Gene3D" id="3.30.1180.10">
    <property type="match status" value="1"/>
</dbReference>
<dbReference type="InterPro" id="IPR050270">
    <property type="entry name" value="DegV_domain_contain"/>
</dbReference>
<sequence length="289" mass="32056">MNDFIIMADSACDLPINIIEQNNIQYLGLKCLFKGNEYIEDCGASLTYKDFYKGIREGEMPTTSQVNNFQFQSAFKEIIEAGKDVLYLSFSSALSGTINSANIARSTILETYPKANITILDTKSASLGYGLLVIQACKLKSEGMPLIEIVQRIEETIPKLNHIVAMDDLQYLKRGGRLSGTAATLGTILQLKPMVKINDVGQLINYSKVQGRKKSINTLFKEFEERTVDITSESLIAISHSDCIEDAERLAKMIKEKYSINILINDIGCVIGSHTGSNTVALFFLGRNR</sequence>
<evidence type="ECO:0000256" key="2">
    <source>
        <dbReference type="ARBA" id="ARBA00023121"/>
    </source>
</evidence>